<evidence type="ECO:0000313" key="2">
    <source>
        <dbReference type="Proteomes" id="UP000016895"/>
    </source>
</evidence>
<name>U4KEY3_9VIBR</name>
<dbReference type="AlphaFoldDB" id="U4KEY3"/>
<dbReference type="Proteomes" id="UP000016895">
    <property type="component" value="Chromosome 2"/>
</dbReference>
<organism evidence="1 2">
    <name type="scientific">Vibrio nigripulchritudo</name>
    <dbReference type="NCBI Taxonomy" id="28173"/>
    <lineage>
        <taxon>Bacteria</taxon>
        <taxon>Pseudomonadati</taxon>
        <taxon>Pseudomonadota</taxon>
        <taxon>Gammaproteobacteria</taxon>
        <taxon>Vibrionales</taxon>
        <taxon>Vibrionaceae</taxon>
        <taxon>Vibrio</taxon>
    </lineage>
</organism>
<evidence type="ECO:0000313" key="1">
    <source>
        <dbReference type="EMBL" id="CCO61726.1"/>
    </source>
</evidence>
<reference evidence="1 2" key="1">
    <citation type="journal article" date="2013" name="ISME J.">
        <title>Comparative genomics of pathogenic lineages of Vibrio nigripulchritudo identifies virulence-associated traits.</title>
        <authorList>
            <person name="Goudenege D."/>
            <person name="Labreuche Y."/>
            <person name="Krin E."/>
            <person name="Ansquer D."/>
            <person name="Mangenot S."/>
            <person name="Calteau A."/>
            <person name="Medigue C."/>
            <person name="Mazel D."/>
            <person name="Polz M.F."/>
            <person name="Le Roux F."/>
        </authorList>
    </citation>
    <scope>NUCLEOTIDE SEQUENCE [LARGE SCALE GENOMIC DNA]</scope>
    <source>
        <strain evidence="2">SnF1</strain>
    </source>
</reference>
<dbReference type="EMBL" id="FO203527">
    <property type="protein sequence ID" value="CCO61726.1"/>
    <property type="molecule type" value="Genomic_DNA"/>
</dbReference>
<proteinExistence type="predicted"/>
<keyword evidence="2" id="KW-1185">Reference proteome</keyword>
<dbReference type="KEGG" id="vni:VIBNI_B2017"/>
<dbReference type="PATRIC" id="fig|1260221.3.peg.5575"/>
<protein>
    <submittedName>
        <fullName evidence="1">Uncharacterized protein</fullName>
    </submittedName>
</protein>
<sequence>MTSDQVSNPINYQDQFLTQLNIEMKFMMYLTRLFFSVFLLFSSELQAKKVDFIDCIKNSKLMQESCEEGLCLNYGRLQGSKAVIWLDYEIDFEILDEKSEYSSVFSQAGKDSKTIYQAIDVVSYECKERKEALLFVSFNFSNAQFVTYRDSLNSSHTYLVGSSEIGEERLEIIENILKNN</sequence>
<gene>
    <name evidence="1" type="ORF">VIBNI_B2017</name>
</gene>
<accession>U4KEY3</accession>